<feature type="region of interest" description="SAM motif II" evidence="4">
    <location>
        <begin position="321"/>
        <end position="329"/>
    </location>
</feature>
<dbReference type="PANTHER" id="PTHR43591:SF81">
    <property type="entry name" value="MAGNESIUM PROTOPORPHYRIN IX METHYLTRANSFERASE, CHLOROPLASTIC-RELATED"/>
    <property type="match status" value="1"/>
</dbReference>
<feature type="region of interest" description="SAM motif I" evidence="4">
    <location>
        <begin position="258"/>
        <end position="267"/>
    </location>
</feature>
<dbReference type="PANTHER" id="PTHR43591">
    <property type="entry name" value="METHYLTRANSFERASE"/>
    <property type="match status" value="1"/>
</dbReference>
<keyword evidence="1 4" id="KW-0489">Methyltransferase</keyword>
<evidence type="ECO:0000256" key="4">
    <source>
        <dbReference type="PROSITE-ProRule" id="PRU00914"/>
    </source>
</evidence>
<comment type="caution">
    <text evidence="6">The sequence shown here is derived from an EMBL/GenBank/DDBJ whole genome shotgun (WGS) entry which is preliminary data.</text>
</comment>
<name>A0AAD3XW10_NEPGR</name>
<dbReference type="InterPro" id="IPR013216">
    <property type="entry name" value="Methyltransf_11"/>
</dbReference>
<evidence type="ECO:0000313" key="7">
    <source>
        <dbReference type="Proteomes" id="UP001279734"/>
    </source>
</evidence>
<dbReference type="InterPro" id="IPR029063">
    <property type="entry name" value="SAM-dependent_MTases_sf"/>
</dbReference>
<evidence type="ECO:0000256" key="3">
    <source>
        <dbReference type="ARBA" id="ARBA00022691"/>
    </source>
</evidence>
<keyword evidence="2 4" id="KW-0808">Transferase</keyword>
<dbReference type="PROSITE" id="PS51581">
    <property type="entry name" value="SAM_GTMT"/>
    <property type="match status" value="1"/>
</dbReference>
<evidence type="ECO:0000259" key="5">
    <source>
        <dbReference type="Pfam" id="PF08241"/>
    </source>
</evidence>
<keyword evidence="7" id="KW-1185">Reference proteome</keyword>
<sequence>MSTLRALQARSLALSVQSIHATRPIVLVLRVPSVHAIPNVSLIFCKWQHLLHSVKYGFKFGLPFSPNRTHLLVTPRQWGKSIGRRGSREFPVDITPEFSIEEMISSCGRGDSASALWSLSFGRQSSPRTNRFGIGLRSTTTGSNPSLVAVALSKLGGRESGGVGSVIGRKEKRRVSVGAAIGGGETSATTLKKGIAEFYDESSGIWEDIWGDHMHHGFYDPDRHASLADHRSAQIRMIEEALRFAGISDDPNRRPKHIVDVGCGIGGSSRYLAKKFGAKCNGITLSPIQAQRAQALAETEGLADRVSFQVADASDQPFVDGQFDLVWSMESGEHMPDKRKFATELARVAAPGATIIIVTWCHRDLSPSEESLRPEEKKLLSKICDAYYLPAWCSTADYLRLLESLSLKDLRAEDWSQYIYQFWPAVIRSALTWKGLTSLLKSGWKTIKGALVMPLMMEGYKKDLIKFAIITCRKP</sequence>
<dbReference type="CDD" id="cd02440">
    <property type="entry name" value="AdoMet_MTases"/>
    <property type="match status" value="1"/>
</dbReference>
<dbReference type="Proteomes" id="UP001279734">
    <property type="component" value="Unassembled WGS sequence"/>
</dbReference>
<comment type="similarity">
    <text evidence="4">Belongs to the class I-like SAM-binding methyltransferase superfamily. gTMT family.</text>
</comment>
<dbReference type="SUPFAM" id="SSF53335">
    <property type="entry name" value="S-adenosyl-L-methionine-dependent methyltransferases"/>
    <property type="match status" value="1"/>
</dbReference>
<accession>A0AAD3XW10</accession>
<dbReference type="Pfam" id="PF08241">
    <property type="entry name" value="Methyltransf_11"/>
    <property type="match status" value="1"/>
</dbReference>
<organism evidence="6 7">
    <name type="scientific">Nepenthes gracilis</name>
    <name type="common">Slender pitcher plant</name>
    <dbReference type="NCBI Taxonomy" id="150966"/>
    <lineage>
        <taxon>Eukaryota</taxon>
        <taxon>Viridiplantae</taxon>
        <taxon>Streptophyta</taxon>
        <taxon>Embryophyta</taxon>
        <taxon>Tracheophyta</taxon>
        <taxon>Spermatophyta</taxon>
        <taxon>Magnoliopsida</taxon>
        <taxon>eudicotyledons</taxon>
        <taxon>Gunneridae</taxon>
        <taxon>Pentapetalae</taxon>
        <taxon>Caryophyllales</taxon>
        <taxon>Nepenthaceae</taxon>
        <taxon>Nepenthes</taxon>
    </lineage>
</organism>
<evidence type="ECO:0000256" key="2">
    <source>
        <dbReference type="ARBA" id="ARBA00022679"/>
    </source>
</evidence>
<dbReference type="EMBL" id="BSYO01000021">
    <property type="protein sequence ID" value="GMH19692.1"/>
    <property type="molecule type" value="Genomic_DNA"/>
</dbReference>
<reference evidence="6" key="1">
    <citation type="submission" date="2023-05" db="EMBL/GenBank/DDBJ databases">
        <title>Nepenthes gracilis genome sequencing.</title>
        <authorList>
            <person name="Fukushima K."/>
        </authorList>
    </citation>
    <scope>NUCLEOTIDE SEQUENCE</scope>
    <source>
        <strain evidence="6">SING2019-196</strain>
    </source>
</reference>
<evidence type="ECO:0000256" key="1">
    <source>
        <dbReference type="ARBA" id="ARBA00022603"/>
    </source>
</evidence>
<protein>
    <recommendedName>
        <fullName evidence="5">Methyltransferase type 11 domain-containing protein</fullName>
    </recommendedName>
</protein>
<keyword evidence="3 4" id="KW-0949">S-adenosyl-L-methionine</keyword>
<dbReference type="InterPro" id="IPR025774">
    <property type="entry name" value="PiNMT-like"/>
</dbReference>
<feature type="domain" description="Methyltransferase type 11" evidence="5">
    <location>
        <begin position="259"/>
        <end position="357"/>
    </location>
</feature>
<dbReference type="AlphaFoldDB" id="A0AAD3XW10"/>
<feature type="region of interest" description="SAM motif III" evidence="4">
    <location>
        <begin position="348"/>
        <end position="357"/>
    </location>
</feature>
<dbReference type="GO" id="GO:0008757">
    <property type="term" value="F:S-adenosylmethionine-dependent methyltransferase activity"/>
    <property type="evidence" value="ECO:0007669"/>
    <property type="project" value="InterPro"/>
</dbReference>
<dbReference type="GO" id="GO:0032259">
    <property type="term" value="P:methylation"/>
    <property type="evidence" value="ECO:0007669"/>
    <property type="project" value="UniProtKB-UniRule"/>
</dbReference>
<gene>
    <name evidence="6" type="ORF">Nepgr_021533</name>
</gene>
<dbReference type="Gene3D" id="3.40.50.150">
    <property type="entry name" value="Vaccinia Virus protein VP39"/>
    <property type="match status" value="1"/>
</dbReference>
<proteinExistence type="inferred from homology"/>
<evidence type="ECO:0000313" key="6">
    <source>
        <dbReference type="EMBL" id="GMH19692.1"/>
    </source>
</evidence>